<gene>
    <name evidence="1" type="ORF">PFICI_15144</name>
</gene>
<dbReference type="Proteomes" id="UP000030651">
    <property type="component" value="Unassembled WGS sequence"/>
</dbReference>
<dbReference type="GeneID" id="19280157"/>
<dbReference type="RefSeq" id="XP_007841916.1">
    <property type="nucleotide sequence ID" value="XM_007843725.1"/>
</dbReference>
<keyword evidence="2" id="KW-1185">Reference proteome</keyword>
<protein>
    <submittedName>
        <fullName evidence="1">Uncharacterized protein</fullName>
    </submittedName>
</protein>
<dbReference type="EMBL" id="KI912123">
    <property type="protein sequence ID" value="ETS73199.1"/>
    <property type="molecule type" value="Genomic_DNA"/>
</dbReference>
<name>W3WHD5_PESFW</name>
<dbReference type="KEGG" id="pfy:PFICI_15144"/>
<reference evidence="2" key="1">
    <citation type="journal article" date="2015" name="BMC Genomics">
        <title>Genomic and transcriptomic analysis of the endophytic fungus Pestalotiopsis fici reveals its lifestyle and high potential for synthesis of natural products.</title>
        <authorList>
            <person name="Wang X."/>
            <person name="Zhang X."/>
            <person name="Liu L."/>
            <person name="Xiang M."/>
            <person name="Wang W."/>
            <person name="Sun X."/>
            <person name="Che Y."/>
            <person name="Guo L."/>
            <person name="Liu G."/>
            <person name="Guo L."/>
            <person name="Wang C."/>
            <person name="Yin W.B."/>
            <person name="Stadler M."/>
            <person name="Zhang X."/>
            <person name="Liu X."/>
        </authorList>
    </citation>
    <scope>NUCLEOTIDE SEQUENCE [LARGE SCALE GENOMIC DNA]</scope>
    <source>
        <strain evidence="2">W106-1 / CGMCC3.15140</strain>
    </source>
</reference>
<dbReference type="HOGENOM" id="CLU_2723003_0_0_1"/>
<evidence type="ECO:0000313" key="2">
    <source>
        <dbReference type="Proteomes" id="UP000030651"/>
    </source>
</evidence>
<proteinExistence type="predicted"/>
<evidence type="ECO:0000313" key="1">
    <source>
        <dbReference type="EMBL" id="ETS73199.1"/>
    </source>
</evidence>
<organism evidence="1 2">
    <name type="scientific">Pestalotiopsis fici (strain W106-1 / CGMCC3.15140)</name>
    <dbReference type="NCBI Taxonomy" id="1229662"/>
    <lineage>
        <taxon>Eukaryota</taxon>
        <taxon>Fungi</taxon>
        <taxon>Dikarya</taxon>
        <taxon>Ascomycota</taxon>
        <taxon>Pezizomycotina</taxon>
        <taxon>Sordariomycetes</taxon>
        <taxon>Xylariomycetidae</taxon>
        <taxon>Amphisphaeriales</taxon>
        <taxon>Sporocadaceae</taxon>
        <taxon>Pestalotiopsis</taxon>
    </lineage>
</organism>
<sequence length="72" mass="7782">MQAAAGVIAGKGKLEVMSMRDDKACVRTSRGTNSREARLRSVIYRKCKADTNSSTVSKGAWIHPPVLYAIGD</sequence>
<dbReference type="InParanoid" id="W3WHD5"/>
<dbReference type="AlphaFoldDB" id="W3WHD5"/>
<accession>W3WHD5</accession>